<dbReference type="AlphaFoldDB" id="A0AAV7WA03"/>
<feature type="non-terminal residue" evidence="1">
    <location>
        <position position="1"/>
    </location>
</feature>
<keyword evidence="2" id="KW-1185">Reference proteome</keyword>
<evidence type="ECO:0000313" key="2">
    <source>
        <dbReference type="Proteomes" id="UP001066276"/>
    </source>
</evidence>
<protein>
    <submittedName>
        <fullName evidence="1">Uncharacterized protein</fullName>
    </submittedName>
</protein>
<accession>A0AAV7WA03</accession>
<dbReference type="Proteomes" id="UP001066276">
    <property type="component" value="Chromosome 1_2"/>
</dbReference>
<comment type="caution">
    <text evidence="1">The sequence shown here is derived from an EMBL/GenBank/DDBJ whole genome shotgun (WGS) entry which is preliminary data.</text>
</comment>
<feature type="non-terminal residue" evidence="1">
    <location>
        <position position="51"/>
    </location>
</feature>
<gene>
    <name evidence="1" type="ORF">NDU88_005183</name>
</gene>
<evidence type="ECO:0000313" key="1">
    <source>
        <dbReference type="EMBL" id="KAJ1209811.1"/>
    </source>
</evidence>
<dbReference type="EMBL" id="JANPWB010000002">
    <property type="protein sequence ID" value="KAJ1209811.1"/>
    <property type="molecule type" value="Genomic_DNA"/>
</dbReference>
<sequence>VQYMLTAPCPDVLHAHHSSPGCTTCSQLLVKVSYMLTTLHPGAVHAHRYLS</sequence>
<proteinExistence type="predicted"/>
<reference evidence="1" key="1">
    <citation type="journal article" date="2022" name="bioRxiv">
        <title>Sequencing and chromosome-scale assembly of the giantPleurodeles waltlgenome.</title>
        <authorList>
            <person name="Brown T."/>
            <person name="Elewa A."/>
            <person name="Iarovenko S."/>
            <person name="Subramanian E."/>
            <person name="Araus A.J."/>
            <person name="Petzold A."/>
            <person name="Susuki M."/>
            <person name="Suzuki K.-i.T."/>
            <person name="Hayashi T."/>
            <person name="Toyoda A."/>
            <person name="Oliveira C."/>
            <person name="Osipova E."/>
            <person name="Leigh N.D."/>
            <person name="Simon A."/>
            <person name="Yun M.H."/>
        </authorList>
    </citation>
    <scope>NUCLEOTIDE SEQUENCE</scope>
    <source>
        <strain evidence="1">20211129_DDA</strain>
        <tissue evidence="1">Liver</tissue>
    </source>
</reference>
<name>A0AAV7WA03_PLEWA</name>
<organism evidence="1 2">
    <name type="scientific">Pleurodeles waltl</name>
    <name type="common">Iberian ribbed newt</name>
    <dbReference type="NCBI Taxonomy" id="8319"/>
    <lineage>
        <taxon>Eukaryota</taxon>
        <taxon>Metazoa</taxon>
        <taxon>Chordata</taxon>
        <taxon>Craniata</taxon>
        <taxon>Vertebrata</taxon>
        <taxon>Euteleostomi</taxon>
        <taxon>Amphibia</taxon>
        <taxon>Batrachia</taxon>
        <taxon>Caudata</taxon>
        <taxon>Salamandroidea</taxon>
        <taxon>Salamandridae</taxon>
        <taxon>Pleurodelinae</taxon>
        <taxon>Pleurodeles</taxon>
    </lineage>
</organism>